<evidence type="ECO:0000313" key="1">
    <source>
        <dbReference type="EMBL" id="MFD1046479.1"/>
    </source>
</evidence>
<reference evidence="2" key="1">
    <citation type="journal article" date="2019" name="Int. J. Syst. Evol. Microbiol.">
        <title>The Global Catalogue of Microorganisms (GCM) 10K type strain sequencing project: providing services to taxonomists for standard genome sequencing and annotation.</title>
        <authorList>
            <consortium name="The Broad Institute Genomics Platform"/>
            <consortium name="The Broad Institute Genome Sequencing Center for Infectious Disease"/>
            <person name="Wu L."/>
            <person name="Ma J."/>
        </authorList>
    </citation>
    <scope>NUCLEOTIDE SEQUENCE [LARGE SCALE GENOMIC DNA]</scope>
    <source>
        <strain evidence="2">JCM 31486</strain>
    </source>
</reference>
<sequence length="59" mass="6452">MQPLQCGGVDGGDQGGARLSLWTGRFGADQSGYQRMLAVCRKYLQWGWSVEGVCRSTAR</sequence>
<organism evidence="1 2">
    <name type="scientific">Kibdelosporangium lantanae</name>
    <dbReference type="NCBI Taxonomy" id="1497396"/>
    <lineage>
        <taxon>Bacteria</taxon>
        <taxon>Bacillati</taxon>
        <taxon>Actinomycetota</taxon>
        <taxon>Actinomycetes</taxon>
        <taxon>Pseudonocardiales</taxon>
        <taxon>Pseudonocardiaceae</taxon>
        <taxon>Kibdelosporangium</taxon>
    </lineage>
</organism>
<dbReference type="Proteomes" id="UP001597045">
    <property type="component" value="Unassembled WGS sequence"/>
</dbReference>
<accession>A0ABW3MB00</accession>
<name>A0ABW3MB00_9PSEU</name>
<dbReference type="EMBL" id="JBHTIS010000670">
    <property type="protein sequence ID" value="MFD1046479.1"/>
    <property type="molecule type" value="Genomic_DNA"/>
</dbReference>
<proteinExistence type="predicted"/>
<protein>
    <submittedName>
        <fullName evidence="1">Uncharacterized protein</fullName>
    </submittedName>
</protein>
<evidence type="ECO:0000313" key="2">
    <source>
        <dbReference type="Proteomes" id="UP001597045"/>
    </source>
</evidence>
<keyword evidence="2" id="KW-1185">Reference proteome</keyword>
<comment type="caution">
    <text evidence="1">The sequence shown here is derived from an EMBL/GenBank/DDBJ whole genome shotgun (WGS) entry which is preliminary data.</text>
</comment>
<gene>
    <name evidence="1" type="ORF">ACFQ1S_13410</name>
</gene>